<dbReference type="RefSeq" id="WP_150898027.1">
    <property type="nucleotide sequence ID" value="NZ_WAAU01000003.1"/>
</dbReference>
<dbReference type="Proteomes" id="UP000467305">
    <property type="component" value="Unassembled WGS sequence"/>
</dbReference>
<dbReference type="EMBL" id="WAAU01000003">
    <property type="protein sequence ID" value="KAB1160398.1"/>
    <property type="molecule type" value="Genomic_DNA"/>
</dbReference>
<evidence type="ECO:0000313" key="2">
    <source>
        <dbReference type="Proteomes" id="UP000467305"/>
    </source>
</evidence>
<dbReference type="AlphaFoldDB" id="A0A7J5ARY9"/>
<evidence type="ECO:0008006" key="3">
    <source>
        <dbReference type="Google" id="ProtNLM"/>
    </source>
</evidence>
<dbReference type="OrthoDB" id="893802at2"/>
<protein>
    <recommendedName>
        <fullName evidence="3">Lipoprotein</fullName>
    </recommendedName>
</protein>
<reference evidence="1 2" key="1">
    <citation type="submission" date="2019-09" db="EMBL/GenBank/DDBJ databases">
        <authorList>
            <person name="Cao W.R."/>
        </authorList>
    </citation>
    <scope>NUCLEOTIDE SEQUENCE [LARGE SCALE GENOMIC DNA]</scope>
    <source>
        <strain evidence="2">a4</strain>
    </source>
</reference>
<comment type="caution">
    <text evidence="1">The sequence shown here is derived from an EMBL/GenBank/DDBJ whole genome shotgun (WGS) entry which is preliminary data.</text>
</comment>
<keyword evidence="2" id="KW-1185">Reference proteome</keyword>
<evidence type="ECO:0000313" key="1">
    <source>
        <dbReference type="EMBL" id="KAB1160398.1"/>
    </source>
</evidence>
<proteinExistence type="predicted"/>
<organism evidence="1 2">
    <name type="scientific">Tenacibaculum aiptasiae</name>
    <dbReference type="NCBI Taxonomy" id="426481"/>
    <lineage>
        <taxon>Bacteria</taxon>
        <taxon>Pseudomonadati</taxon>
        <taxon>Bacteroidota</taxon>
        <taxon>Flavobacteriia</taxon>
        <taxon>Flavobacteriales</taxon>
        <taxon>Flavobacteriaceae</taxon>
        <taxon>Tenacibaculum</taxon>
    </lineage>
</organism>
<name>A0A7J5ARY9_9FLAO</name>
<sequence length="131" mass="15347">MKKLTLIIFTIILASCSVDEPNYQFKLLTIKEATVPQFFKFGEIDTIKVTYELPNSCHSFHSLYYQYQGTTRVVAIRSVETFLEDCSQTAIERELKFPVQITQKEDYLFKFWKGKDNKGEDIFEEKLVPVN</sequence>
<dbReference type="PROSITE" id="PS51257">
    <property type="entry name" value="PROKAR_LIPOPROTEIN"/>
    <property type="match status" value="1"/>
</dbReference>
<gene>
    <name evidence="1" type="ORF">F7018_00550</name>
</gene>
<accession>A0A7J5ARY9</accession>